<evidence type="ECO:0000256" key="1">
    <source>
        <dbReference type="SAM" id="SignalP"/>
    </source>
</evidence>
<accession>A0AAD6WSG2</accession>
<protein>
    <submittedName>
        <fullName evidence="2">Uncharacterized protein</fullName>
    </submittedName>
</protein>
<name>A0AAD6WSG2_9AGAR</name>
<dbReference type="AlphaFoldDB" id="A0AAD6WSG2"/>
<gene>
    <name evidence="2" type="ORF">C8F04DRAFT_1402671</name>
</gene>
<sequence>MVALRFASLFLLSTSIAVLGANLPSDPAASNYLTSTPPSLGTWAETRLTAIIKASSAPTLNAAFDAFLAQDVKITLNNKPISRADYISERLSKGFTPSASINYTGSIAVPAVANSTQAGLVALFFRDHVSSTVESAMNLVIASGKVSIINQIALGL</sequence>
<evidence type="ECO:0000313" key="2">
    <source>
        <dbReference type="EMBL" id="KAJ7021876.1"/>
    </source>
</evidence>
<dbReference type="EMBL" id="JARJCM010000221">
    <property type="protein sequence ID" value="KAJ7021876.1"/>
    <property type="molecule type" value="Genomic_DNA"/>
</dbReference>
<keyword evidence="3" id="KW-1185">Reference proteome</keyword>
<feature type="chain" id="PRO_5042063734" evidence="1">
    <location>
        <begin position="21"/>
        <end position="156"/>
    </location>
</feature>
<dbReference type="Proteomes" id="UP001218188">
    <property type="component" value="Unassembled WGS sequence"/>
</dbReference>
<reference evidence="2" key="1">
    <citation type="submission" date="2023-03" db="EMBL/GenBank/DDBJ databases">
        <title>Massive genome expansion in bonnet fungi (Mycena s.s.) driven by repeated elements and novel gene families across ecological guilds.</title>
        <authorList>
            <consortium name="Lawrence Berkeley National Laboratory"/>
            <person name="Harder C.B."/>
            <person name="Miyauchi S."/>
            <person name="Viragh M."/>
            <person name="Kuo A."/>
            <person name="Thoen E."/>
            <person name="Andreopoulos B."/>
            <person name="Lu D."/>
            <person name="Skrede I."/>
            <person name="Drula E."/>
            <person name="Henrissat B."/>
            <person name="Morin E."/>
            <person name="Kohler A."/>
            <person name="Barry K."/>
            <person name="LaButti K."/>
            <person name="Morin E."/>
            <person name="Salamov A."/>
            <person name="Lipzen A."/>
            <person name="Mereny Z."/>
            <person name="Hegedus B."/>
            <person name="Baldrian P."/>
            <person name="Stursova M."/>
            <person name="Weitz H."/>
            <person name="Taylor A."/>
            <person name="Grigoriev I.V."/>
            <person name="Nagy L.G."/>
            <person name="Martin F."/>
            <person name="Kauserud H."/>
        </authorList>
    </citation>
    <scope>NUCLEOTIDE SEQUENCE</scope>
    <source>
        <strain evidence="2">CBHHK200</strain>
    </source>
</reference>
<keyword evidence="1" id="KW-0732">Signal</keyword>
<proteinExistence type="predicted"/>
<evidence type="ECO:0000313" key="3">
    <source>
        <dbReference type="Proteomes" id="UP001218188"/>
    </source>
</evidence>
<organism evidence="2 3">
    <name type="scientific">Mycena alexandri</name>
    <dbReference type="NCBI Taxonomy" id="1745969"/>
    <lineage>
        <taxon>Eukaryota</taxon>
        <taxon>Fungi</taxon>
        <taxon>Dikarya</taxon>
        <taxon>Basidiomycota</taxon>
        <taxon>Agaricomycotina</taxon>
        <taxon>Agaricomycetes</taxon>
        <taxon>Agaricomycetidae</taxon>
        <taxon>Agaricales</taxon>
        <taxon>Marasmiineae</taxon>
        <taxon>Mycenaceae</taxon>
        <taxon>Mycena</taxon>
    </lineage>
</organism>
<feature type="signal peptide" evidence="1">
    <location>
        <begin position="1"/>
        <end position="20"/>
    </location>
</feature>
<comment type="caution">
    <text evidence="2">The sequence shown here is derived from an EMBL/GenBank/DDBJ whole genome shotgun (WGS) entry which is preliminary data.</text>
</comment>